<dbReference type="GO" id="GO:0000036">
    <property type="term" value="F:acyl carrier activity"/>
    <property type="evidence" value="ECO:0007669"/>
    <property type="project" value="UniProtKB-UniRule"/>
</dbReference>
<dbReference type="eggNOG" id="COG0236">
    <property type="taxonomic scope" value="Bacteria"/>
</dbReference>
<dbReference type="GO" id="GO:0005829">
    <property type="term" value="C:cytosol"/>
    <property type="evidence" value="ECO:0007669"/>
    <property type="project" value="TreeGrafter"/>
</dbReference>
<evidence type="ECO:0000256" key="3">
    <source>
        <dbReference type="ARBA" id="ARBA00022553"/>
    </source>
</evidence>
<proteinExistence type="inferred from homology"/>
<evidence type="ECO:0000256" key="4">
    <source>
        <dbReference type="ARBA" id="ARBA00022832"/>
    </source>
</evidence>
<comment type="pathway">
    <text evidence="7">Lipid metabolism; fatty acid biosynthesis.</text>
</comment>
<dbReference type="PROSITE" id="PS00012">
    <property type="entry name" value="PHOSPHOPANTETHEINE"/>
    <property type="match status" value="1"/>
</dbReference>
<dbReference type="PROSITE" id="PS50075">
    <property type="entry name" value="CARRIER"/>
    <property type="match status" value="1"/>
</dbReference>
<comment type="similarity">
    <text evidence="7">Belongs to the acyl carrier protein (ACP) family.</text>
</comment>
<comment type="subcellular location">
    <subcellularLocation>
        <location evidence="7">Cytoplasm</location>
    </subcellularLocation>
</comment>
<dbReference type="SUPFAM" id="SSF47336">
    <property type="entry name" value="ACP-like"/>
    <property type="match status" value="1"/>
</dbReference>
<comment type="function">
    <text evidence="7">Carrier of the growing fatty acid chain in fatty acid biosynthesis.</text>
</comment>
<dbReference type="PANTHER" id="PTHR20863">
    <property type="entry name" value="ACYL CARRIER PROTEIN"/>
    <property type="match status" value="1"/>
</dbReference>
<dbReference type="GO" id="GO:0009245">
    <property type="term" value="P:lipid A biosynthetic process"/>
    <property type="evidence" value="ECO:0007669"/>
    <property type="project" value="TreeGrafter"/>
</dbReference>
<keyword evidence="1 7" id="KW-0596">Phosphopantetheine</keyword>
<dbReference type="RefSeq" id="WP_011734846.1">
    <property type="nucleotide sequence ID" value="NC_008609.1"/>
</dbReference>
<evidence type="ECO:0000256" key="2">
    <source>
        <dbReference type="ARBA" id="ARBA00022516"/>
    </source>
</evidence>
<dbReference type="NCBIfam" id="NF003757">
    <property type="entry name" value="PRK05350.1"/>
    <property type="match status" value="1"/>
</dbReference>
<dbReference type="Pfam" id="PF00550">
    <property type="entry name" value="PP-binding"/>
    <property type="match status" value="1"/>
</dbReference>
<feature type="modified residue" description="O-(pantetheine 4'-phosphoryl)serine" evidence="7">
    <location>
        <position position="39"/>
    </location>
</feature>
<dbReference type="GO" id="GO:0016020">
    <property type="term" value="C:membrane"/>
    <property type="evidence" value="ECO:0007669"/>
    <property type="project" value="GOC"/>
</dbReference>
<dbReference type="HAMAP" id="MF_01217">
    <property type="entry name" value="Acyl_carrier"/>
    <property type="match status" value="1"/>
</dbReference>
<evidence type="ECO:0000256" key="5">
    <source>
        <dbReference type="ARBA" id="ARBA00023098"/>
    </source>
</evidence>
<keyword evidence="10" id="KW-1185">Reference proteome</keyword>
<dbReference type="GO" id="GO:0036104">
    <property type="term" value="P:Kdo2-lipid A biosynthetic process"/>
    <property type="evidence" value="ECO:0007669"/>
    <property type="project" value="UniProtKB-UniPathway"/>
</dbReference>
<dbReference type="InterPro" id="IPR003231">
    <property type="entry name" value="ACP"/>
</dbReference>
<dbReference type="InterPro" id="IPR006162">
    <property type="entry name" value="Ppantetheine_attach_site"/>
</dbReference>
<keyword evidence="7" id="KW-0963">Cytoplasm</keyword>
<sequence length="88" mass="10068">MTEQEIIDKTNRVFEEAFEIEPERLLPEANIFVDLGLDSLDIVDLVVALQNSFGVKIRNEERIREIRTLQDLYGFIASLRTGKDVTSA</sequence>
<evidence type="ECO:0000313" key="9">
    <source>
        <dbReference type="EMBL" id="ABK98537.1"/>
    </source>
</evidence>
<dbReference type="OrthoDB" id="3392378at2"/>
<gene>
    <name evidence="7" type="primary">acpP</name>
    <name evidence="9" type="ordered locus">Ppro_0908</name>
</gene>
<dbReference type="UniPathway" id="UPA00360"/>
<dbReference type="InterPro" id="IPR036736">
    <property type="entry name" value="ACP-like_sf"/>
</dbReference>
<dbReference type="KEGG" id="ppd:Ppro_0908"/>
<keyword evidence="3 7" id="KW-0597">Phosphoprotein</keyword>
<dbReference type="PANTHER" id="PTHR20863:SF76">
    <property type="entry name" value="CARRIER DOMAIN-CONTAINING PROTEIN"/>
    <property type="match status" value="1"/>
</dbReference>
<organism evidence="9 10">
    <name type="scientific">Pelobacter propionicus (strain DSM 2379 / NBRC 103807 / OttBd1)</name>
    <dbReference type="NCBI Taxonomy" id="338966"/>
    <lineage>
        <taxon>Bacteria</taxon>
        <taxon>Pseudomonadati</taxon>
        <taxon>Thermodesulfobacteriota</taxon>
        <taxon>Desulfuromonadia</taxon>
        <taxon>Desulfuromonadales</taxon>
        <taxon>Desulfuromonadaceae</taxon>
        <taxon>Pelobacter</taxon>
    </lineage>
</organism>
<dbReference type="EMBL" id="CP000482">
    <property type="protein sequence ID" value="ABK98537.1"/>
    <property type="molecule type" value="Genomic_DNA"/>
</dbReference>
<keyword evidence="5 7" id="KW-0443">Lipid metabolism</keyword>
<dbReference type="AlphaFoldDB" id="A1AMG7"/>
<name>A1AMG7_PELPD</name>
<dbReference type="GO" id="GO:0000035">
    <property type="term" value="F:acyl binding"/>
    <property type="evidence" value="ECO:0007669"/>
    <property type="project" value="TreeGrafter"/>
</dbReference>
<dbReference type="Gene3D" id="1.10.1200.10">
    <property type="entry name" value="ACP-like"/>
    <property type="match status" value="1"/>
</dbReference>
<dbReference type="Proteomes" id="UP000006732">
    <property type="component" value="Chromosome"/>
</dbReference>
<evidence type="ECO:0000259" key="8">
    <source>
        <dbReference type="PROSITE" id="PS50075"/>
    </source>
</evidence>
<evidence type="ECO:0000256" key="6">
    <source>
        <dbReference type="ARBA" id="ARBA00023160"/>
    </source>
</evidence>
<dbReference type="HOGENOM" id="CLU_108696_5_4_7"/>
<dbReference type="InterPro" id="IPR009081">
    <property type="entry name" value="PP-bd_ACP"/>
</dbReference>
<feature type="domain" description="Carrier" evidence="8">
    <location>
        <begin position="1"/>
        <end position="80"/>
    </location>
</feature>
<keyword evidence="4 7" id="KW-0276">Fatty acid metabolism</keyword>
<dbReference type="UniPathway" id="UPA00094"/>
<protein>
    <recommendedName>
        <fullName evidence="7">Acyl carrier protein</fullName>
        <shortName evidence="7">ACP</shortName>
    </recommendedName>
</protein>
<dbReference type="STRING" id="338966.Ppro_0908"/>
<evidence type="ECO:0000313" key="10">
    <source>
        <dbReference type="Proteomes" id="UP000006732"/>
    </source>
</evidence>
<accession>A1AMG7</accession>
<evidence type="ECO:0000256" key="7">
    <source>
        <dbReference type="HAMAP-Rule" id="MF_01217"/>
    </source>
</evidence>
<reference evidence="9 10" key="1">
    <citation type="submission" date="2006-10" db="EMBL/GenBank/DDBJ databases">
        <title>Complete sequence of chromosome of Pelobacter propionicus DSM 2379.</title>
        <authorList>
            <consortium name="US DOE Joint Genome Institute"/>
            <person name="Copeland A."/>
            <person name="Lucas S."/>
            <person name="Lapidus A."/>
            <person name="Barry K."/>
            <person name="Detter J.C."/>
            <person name="Glavina del Rio T."/>
            <person name="Hammon N."/>
            <person name="Israni S."/>
            <person name="Dalin E."/>
            <person name="Tice H."/>
            <person name="Pitluck S."/>
            <person name="Saunders E."/>
            <person name="Brettin T."/>
            <person name="Bruce D."/>
            <person name="Han C."/>
            <person name="Tapia R."/>
            <person name="Schmutz J."/>
            <person name="Larimer F."/>
            <person name="Land M."/>
            <person name="Hauser L."/>
            <person name="Kyrpides N."/>
            <person name="Kim E."/>
            <person name="Lovley D."/>
            <person name="Richardson P."/>
        </authorList>
    </citation>
    <scope>NUCLEOTIDE SEQUENCE [LARGE SCALE GENOMIC DNA]</scope>
    <source>
        <strain evidence="10">DSM 2379 / NBRC 103807 / OttBd1</strain>
    </source>
</reference>
<evidence type="ECO:0000256" key="1">
    <source>
        <dbReference type="ARBA" id="ARBA00022450"/>
    </source>
</evidence>
<keyword evidence="2 7" id="KW-0444">Lipid biosynthesis</keyword>
<comment type="PTM">
    <text evidence="7">4'-phosphopantetheine is transferred from CoA to a specific serine of apo-ACP by AcpS. This modification is essential for activity because fatty acids are bound in thioester linkage to the sulfhydryl of the prosthetic group.</text>
</comment>
<keyword evidence="6 7" id="KW-0275">Fatty acid biosynthesis</keyword>